<sequence length="94" mass="10359">VTLKGHRIEKAQHPWQIWVWLTMTALDSISGSAVASDSDSTVQVSDGGSRIEAISAVKQTAIRTSRWNQLDPRIWAYSSPDSMILSTIVSSLIF</sequence>
<dbReference type="Proteomes" id="UP000053958">
    <property type="component" value="Unassembled WGS sequence"/>
</dbReference>
<name>A0A0F4YEK7_RASE3</name>
<evidence type="ECO:0000313" key="2">
    <source>
        <dbReference type="Proteomes" id="UP000053958"/>
    </source>
</evidence>
<dbReference type="AlphaFoldDB" id="A0A0F4YEK7"/>
<proteinExistence type="predicted"/>
<evidence type="ECO:0000313" key="1">
    <source>
        <dbReference type="EMBL" id="KKA16600.1"/>
    </source>
</evidence>
<comment type="caution">
    <text evidence="1">The sequence shown here is derived from an EMBL/GenBank/DDBJ whole genome shotgun (WGS) entry which is preliminary data.</text>
</comment>
<dbReference type="GeneID" id="25321729"/>
<gene>
    <name evidence="1" type="ORF">T310_9807</name>
</gene>
<dbReference type="EMBL" id="LASV01000751">
    <property type="protein sequence ID" value="KKA16600.1"/>
    <property type="molecule type" value="Genomic_DNA"/>
</dbReference>
<dbReference type="RefSeq" id="XP_013323212.1">
    <property type="nucleotide sequence ID" value="XM_013467758.1"/>
</dbReference>
<reference evidence="1 2" key="1">
    <citation type="submission" date="2015-04" db="EMBL/GenBank/DDBJ databases">
        <authorList>
            <person name="Heijne W.H."/>
            <person name="Fedorova N.D."/>
            <person name="Nierman W.C."/>
            <person name="Vollebregt A.W."/>
            <person name="Zhao Z."/>
            <person name="Wu L."/>
            <person name="Kumar M."/>
            <person name="Stam H."/>
            <person name="van den Berg M.A."/>
            <person name="Pel H.J."/>
        </authorList>
    </citation>
    <scope>NUCLEOTIDE SEQUENCE [LARGE SCALE GENOMIC DNA]</scope>
    <source>
        <strain evidence="1 2">CBS 393.64</strain>
    </source>
</reference>
<accession>A0A0F4YEK7</accession>
<keyword evidence="2" id="KW-1185">Reference proteome</keyword>
<organism evidence="1 2">
    <name type="scientific">Rasamsonia emersonii (strain ATCC 16479 / CBS 393.64 / IMI 116815)</name>
    <dbReference type="NCBI Taxonomy" id="1408163"/>
    <lineage>
        <taxon>Eukaryota</taxon>
        <taxon>Fungi</taxon>
        <taxon>Dikarya</taxon>
        <taxon>Ascomycota</taxon>
        <taxon>Pezizomycotina</taxon>
        <taxon>Eurotiomycetes</taxon>
        <taxon>Eurotiomycetidae</taxon>
        <taxon>Eurotiales</taxon>
        <taxon>Trichocomaceae</taxon>
        <taxon>Rasamsonia</taxon>
    </lineage>
</organism>
<feature type="non-terminal residue" evidence="1">
    <location>
        <position position="1"/>
    </location>
</feature>
<protein>
    <submittedName>
        <fullName evidence="1">Uncharacterized protein</fullName>
    </submittedName>
</protein>